<comment type="pathway">
    <text evidence="2">Protein modification; protein glycosylation.</text>
</comment>
<comment type="subcellular location">
    <subcellularLocation>
        <location evidence="1">Endomembrane system</location>
        <topology evidence="1">Multi-pass membrane protein</topology>
    </subcellularLocation>
</comment>
<feature type="transmembrane region" description="Helical" evidence="10">
    <location>
        <begin position="401"/>
        <end position="421"/>
    </location>
</feature>
<dbReference type="Pfam" id="PF02366">
    <property type="entry name" value="PMT"/>
    <property type="match status" value="1"/>
</dbReference>
<keyword evidence="4 13" id="KW-0328">Glycosyltransferase</keyword>
<feature type="domain" description="Protein O-mannosyl-transferase C-terminal four TM" evidence="12">
    <location>
        <begin position="339"/>
        <end position="530"/>
    </location>
</feature>
<feature type="transmembrane region" description="Helical" evidence="10">
    <location>
        <begin position="249"/>
        <end position="267"/>
    </location>
</feature>
<comment type="similarity">
    <text evidence="3">Belongs to the glycosyltransferase 39 family.</text>
</comment>
<evidence type="ECO:0000256" key="8">
    <source>
        <dbReference type="ARBA" id="ARBA00023136"/>
    </source>
</evidence>
<feature type="transmembrane region" description="Helical" evidence="10">
    <location>
        <begin position="166"/>
        <end position="186"/>
    </location>
</feature>
<evidence type="ECO:0000256" key="3">
    <source>
        <dbReference type="ARBA" id="ARBA00007222"/>
    </source>
</evidence>
<keyword evidence="7 10" id="KW-1133">Transmembrane helix</keyword>
<dbReference type="AlphaFoldDB" id="A0A2H4YKJ6"/>
<feature type="transmembrane region" description="Helical" evidence="10">
    <location>
        <begin position="224"/>
        <end position="243"/>
    </location>
</feature>
<feature type="region of interest" description="Disordered" evidence="9">
    <location>
        <begin position="1"/>
        <end position="36"/>
    </location>
</feature>
<evidence type="ECO:0000259" key="12">
    <source>
        <dbReference type="Pfam" id="PF16192"/>
    </source>
</evidence>
<feature type="transmembrane region" description="Helical" evidence="10">
    <location>
        <begin position="466"/>
        <end position="484"/>
    </location>
</feature>
<feature type="transmembrane region" description="Helical" evidence="10">
    <location>
        <begin position="53"/>
        <end position="72"/>
    </location>
</feature>
<evidence type="ECO:0000256" key="1">
    <source>
        <dbReference type="ARBA" id="ARBA00004127"/>
    </source>
</evidence>
<reference evidence="13" key="1">
    <citation type="submission" date="2016-11" db="EMBL/GenBank/DDBJ databases">
        <title>Phylogenetic analyses of algal dolichyl-phosphate-mannose-protein mannosyltransferase.</title>
        <authorList>
            <person name="Wang S."/>
            <person name="Zhang L."/>
            <person name="Chi S."/>
            <person name="Liu T."/>
        </authorList>
    </citation>
    <scope>NUCLEOTIDE SEQUENCE</scope>
    <source>
        <strain evidence="13">SBLT-2019049</strain>
    </source>
</reference>
<evidence type="ECO:0000313" key="13">
    <source>
        <dbReference type="EMBL" id="AUE44560.1"/>
    </source>
</evidence>
<sequence>MKKSSKSARGELRHRRSSPPTAKPTLPTPDDDPSAKLKAPRRFSNFYTVRVTWVDWVMCVFLLLGALAVRFYRLAKLDVVIFDEVHYLNFGSYILSKKYFFDVNPVFGKMVIAYLGKFLGLIPGPRYTAIGEAIPVEQAFAARAPAALFGAFTVPIFYRVCRLLRLSMYASVLGALFIMFDMMHVIQSRITMVDSVLVFFTCLAFYSALLLWDAKNIVVIKGRSVTLANTAMVLLYLVLTGISCGLCVSVRWTAFATPALIFTISLYGVSPFCREPLNLLELAVLYGMAIVSYVGSFALFLTNVNNSGPGDGFMSVEFQKCLVGSKVWEGAEGCKMSLLKRVWELNRVIFQYSKGIRGKDKWGSSWFQWIVNWRGALYHREVVGQGADEKIGLIYMLMNPVMTLCINILMMVFIGVLFYTVRYRKQVRTTEALKEHLRRGGALFFAWVGSMLPTMVVYRSGPVYQYLPGLFFAQALGALGFDLIPRRMRATAFAVIAAGIVGAYVYWGVWVYGVAVAHSEHVKRRWLPRWD</sequence>
<dbReference type="GO" id="GO:0012505">
    <property type="term" value="C:endomembrane system"/>
    <property type="evidence" value="ECO:0007669"/>
    <property type="project" value="UniProtKB-SubCell"/>
</dbReference>
<feature type="compositionally biased region" description="Basic residues" evidence="9">
    <location>
        <begin position="1"/>
        <end position="17"/>
    </location>
</feature>
<evidence type="ECO:0000256" key="10">
    <source>
        <dbReference type="SAM" id="Phobius"/>
    </source>
</evidence>
<dbReference type="InterPro" id="IPR027005">
    <property type="entry name" value="PMT-like"/>
</dbReference>
<evidence type="ECO:0000256" key="4">
    <source>
        <dbReference type="ARBA" id="ARBA00022676"/>
    </source>
</evidence>
<protein>
    <submittedName>
        <fullName evidence="13">Dolichyl-phosphate-mannose-protein mannosyltransferase</fullName>
    </submittedName>
</protein>
<feature type="transmembrane region" description="Helical" evidence="10">
    <location>
        <begin position="442"/>
        <end position="460"/>
    </location>
</feature>
<keyword evidence="8 10" id="KW-0472">Membrane</keyword>
<dbReference type="UniPathway" id="UPA00378"/>
<keyword evidence="6 10" id="KW-0812">Transmembrane</keyword>
<feature type="transmembrane region" description="Helical" evidence="10">
    <location>
        <begin position="192"/>
        <end position="212"/>
    </location>
</feature>
<dbReference type="PANTHER" id="PTHR10050">
    <property type="entry name" value="DOLICHYL-PHOSPHATE-MANNOSE--PROTEIN MANNOSYLTRANSFERASE"/>
    <property type="match status" value="1"/>
</dbReference>
<dbReference type="Pfam" id="PF16192">
    <property type="entry name" value="PMT_4TMC"/>
    <property type="match status" value="1"/>
</dbReference>
<dbReference type="GO" id="GO:0000030">
    <property type="term" value="F:mannosyltransferase activity"/>
    <property type="evidence" value="ECO:0007669"/>
    <property type="project" value="InterPro"/>
</dbReference>
<feature type="transmembrane region" description="Helical" evidence="10">
    <location>
        <begin position="279"/>
        <end position="301"/>
    </location>
</feature>
<name>A0A2H4YKJ6_9FLOR</name>
<evidence type="ECO:0000256" key="7">
    <source>
        <dbReference type="ARBA" id="ARBA00022989"/>
    </source>
</evidence>
<feature type="transmembrane region" description="Helical" evidence="10">
    <location>
        <begin position="491"/>
        <end position="513"/>
    </location>
</feature>
<dbReference type="EMBL" id="KY111581">
    <property type="protein sequence ID" value="AUE44560.1"/>
    <property type="molecule type" value="mRNA"/>
</dbReference>
<feature type="domain" description="ArnT-like N-terminal" evidence="11">
    <location>
        <begin position="61"/>
        <end position="264"/>
    </location>
</feature>
<dbReference type="InterPro" id="IPR032421">
    <property type="entry name" value="PMT_4TMC"/>
</dbReference>
<evidence type="ECO:0000259" key="11">
    <source>
        <dbReference type="Pfam" id="PF02366"/>
    </source>
</evidence>
<evidence type="ECO:0000256" key="5">
    <source>
        <dbReference type="ARBA" id="ARBA00022679"/>
    </source>
</evidence>
<dbReference type="GO" id="GO:0006493">
    <property type="term" value="P:protein O-linked glycosylation"/>
    <property type="evidence" value="ECO:0007669"/>
    <property type="project" value="InterPro"/>
</dbReference>
<evidence type="ECO:0000256" key="2">
    <source>
        <dbReference type="ARBA" id="ARBA00004922"/>
    </source>
</evidence>
<gene>
    <name evidence="13" type="primary">PMT</name>
</gene>
<proteinExistence type="evidence at transcript level"/>
<evidence type="ECO:0000256" key="6">
    <source>
        <dbReference type="ARBA" id="ARBA00022692"/>
    </source>
</evidence>
<dbReference type="InterPro" id="IPR003342">
    <property type="entry name" value="ArnT-like_N"/>
</dbReference>
<keyword evidence="5 13" id="KW-0808">Transferase</keyword>
<evidence type="ECO:0000256" key="9">
    <source>
        <dbReference type="SAM" id="MobiDB-lite"/>
    </source>
</evidence>
<organism evidence="13">
    <name type="scientific">Gloiopeltis furcata</name>
    <dbReference type="NCBI Taxonomy" id="42017"/>
    <lineage>
        <taxon>Eukaryota</taxon>
        <taxon>Rhodophyta</taxon>
        <taxon>Florideophyceae</taxon>
        <taxon>Rhodymeniophycidae</taxon>
        <taxon>Gigartinales</taxon>
        <taxon>Endocladiaceae</taxon>
        <taxon>Gloiopeltis</taxon>
    </lineage>
</organism>
<dbReference type="GO" id="GO:0016020">
    <property type="term" value="C:membrane"/>
    <property type="evidence" value="ECO:0007669"/>
    <property type="project" value="InterPro"/>
</dbReference>
<accession>A0A2H4YKJ6</accession>